<sequence>MILQGLWWVQGFGSEIKHSRNAGQNLKRLVRFIRLLVVWQWVPALPLNHGQQAFTFSGVPLNADIY</sequence>
<accession>A0A1T1D3J5</accession>
<name>A0A1T1D3J5_9SYNE</name>
<protein>
    <submittedName>
        <fullName evidence="1">Uncharacterized protein</fullName>
    </submittedName>
</protein>
<keyword evidence="2" id="KW-1185">Reference proteome</keyword>
<organism evidence="1 2">
    <name type="scientific">Candidatus Synechococcus spongiarum LMB bulk15M</name>
    <dbReference type="NCBI Taxonomy" id="1943582"/>
    <lineage>
        <taxon>Bacteria</taxon>
        <taxon>Bacillati</taxon>
        <taxon>Cyanobacteriota</taxon>
        <taxon>Cyanophyceae</taxon>
        <taxon>Synechococcales</taxon>
        <taxon>Synechococcaceae</taxon>
        <taxon>Synechococcus</taxon>
    </lineage>
</organism>
<evidence type="ECO:0000313" key="2">
    <source>
        <dbReference type="Proteomes" id="UP000242636"/>
    </source>
</evidence>
<evidence type="ECO:0000313" key="1">
    <source>
        <dbReference type="EMBL" id="OOV35449.1"/>
    </source>
</evidence>
<proteinExistence type="predicted"/>
<comment type="caution">
    <text evidence="1">The sequence shown here is derived from an EMBL/GenBank/DDBJ whole genome shotgun (WGS) entry which is preliminary data.</text>
</comment>
<reference evidence="1 2" key="1">
    <citation type="submission" date="2017-02" db="EMBL/GenBank/DDBJ databases">
        <title>Draft Genome Sequences of 'Candidatus Synechococcus spongiarum', Cyanobacterial Symbionts of the Mediterranean Sponge Aplysina aerophoba from two locations.</title>
        <authorList>
            <person name="Slaby B.M."/>
            <person name="Hentschel U."/>
        </authorList>
    </citation>
    <scope>NUCLEOTIDE SEQUENCE [LARGE SCALE GENOMIC DNA]</scope>
    <source>
        <strain evidence="1">LMB bulk15M</strain>
    </source>
</reference>
<dbReference type="AlphaFoldDB" id="A0A1T1D3J5"/>
<dbReference type="Proteomes" id="UP000242636">
    <property type="component" value="Unassembled WGS sequence"/>
</dbReference>
<gene>
    <name evidence="1" type="ORF">BV61_00730</name>
</gene>
<dbReference type="EMBL" id="MWLD01000007">
    <property type="protein sequence ID" value="OOV35449.1"/>
    <property type="molecule type" value="Genomic_DNA"/>
</dbReference>